<evidence type="ECO:0000313" key="5">
    <source>
        <dbReference type="EMBL" id="KAK3009723.1"/>
    </source>
</evidence>
<organism evidence="5 6">
    <name type="scientific">Escallonia herrerae</name>
    <dbReference type="NCBI Taxonomy" id="1293975"/>
    <lineage>
        <taxon>Eukaryota</taxon>
        <taxon>Viridiplantae</taxon>
        <taxon>Streptophyta</taxon>
        <taxon>Embryophyta</taxon>
        <taxon>Tracheophyta</taxon>
        <taxon>Spermatophyta</taxon>
        <taxon>Magnoliopsida</taxon>
        <taxon>eudicotyledons</taxon>
        <taxon>Gunneridae</taxon>
        <taxon>Pentapetalae</taxon>
        <taxon>asterids</taxon>
        <taxon>campanulids</taxon>
        <taxon>Escalloniales</taxon>
        <taxon>Escalloniaceae</taxon>
        <taxon>Escallonia</taxon>
    </lineage>
</organism>
<dbReference type="CDD" id="cd09612">
    <property type="entry name" value="Jacalin"/>
    <property type="match status" value="3"/>
</dbReference>
<feature type="compositionally biased region" description="Basic and acidic residues" evidence="3">
    <location>
        <begin position="449"/>
        <end position="458"/>
    </location>
</feature>
<evidence type="ECO:0000256" key="2">
    <source>
        <dbReference type="ARBA" id="ARBA00022734"/>
    </source>
</evidence>
<dbReference type="PANTHER" id="PTHR47293:SF68">
    <property type="entry name" value="JACALIN-RELATED LECTIN 3"/>
    <property type="match status" value="1"/>
</dbReference>
<dbReference type="Gene3D" id="2.100.10.30">
    <property type="entry name" value="Jacalin-like lectin domain"/>
    <property type="match status" value="3"/>
</dbReference>
<feature type="domain" description="Jacalin-type lectin" evidence="4">
    <location>
        <begin position="11"/>
        <end position="153"/>
    </location>
</feature>
<dbReference type="SUPFAM" id="SSF51101">
    <property type="entry name" value="Mannose-binding lectins"/>
    <property type="match status" value="3"/>
</dbReference>
<dbReference type="Proteomes" id="UP001188597">
    <property type="component" value="Unassembled WGS sequence"/>
</dbReference>
<evidence type="ECO:0000313" key="6">
    <source>
        <dbReference type="Proteomes" id="UP001188597"/>
    </source>
</evidence>
<protein>
    <recommendedName>
        <fullName evidence="4">Jacalin-type lectin domain-containing protein</fullName>
    </recommendedName>
</protein>
<reference evidence="5" key="1">
    <citation type="submission" date="2022-12" db="EMBL/GenBank/DDBJ databases">
        <title>Draft genome assemblies for two species of Escallonia (Escalloniales).</title>
        <authorList>
            <person name="Chanderbali A."/>
            <person name="Dervinis C."/>
            <person name="Anghel I."/>
            <person name="Soltis D."/>
            <person name="Soltis P."/>
            <person name="Zapata F."/>
        </authorList>
    </citation>
    <scope>NUCLEOTIDE SEQUENCE</scope>
    <source>
        <strain evidence="5">UCBG64.0493</strain>
        <tissue evidence="5">Leaf</tissue>
    </source>
</reference>
<dbReference type="InterPro" id="IPR033734">
    <property type="entry name" value="Jacalin-like_lectin_dom_plant"/>
</dbReference>
<dbReference type="PANTHER" id="PTHR47293">
    <property type="entry name" value="JACALIN-RELATED LECTIN 3"/>
    <property type="match status" value="1"/>
</dbReference>
<proteinExistence type="inferred from homology"/>
<dbReference type="InterPro" id="IPR001229">
    <property type="entry name" value="Jacalin-like_lectin_dom"/>
</dbReference>
<keyword evidence="2" id="KW-0430">Lectin</keyword>
<dbReference type="Pfam" id="PF01419">
    <property type="entry name" value="Jacalin"/>
    <property type="match status" value="3"/>
</dbReference>
<dbReference type="PROSITE" id="PS51752">
    <property type="entry name" value="JACALIN_LECTIN"/>
    <property type="match status" value="3"/>
</dbReference>
<evidence type="ECO:0000256" key="1">
    <source>
        <dbReference type="ARBA" id="ARBA00006568"/>
    </source>
</evidence>
<gene>
    <name evidence="5" type="ORF">RJ639_013065</name>
</gene>
<dbReference type="EMBL" id="JAVXUP010001616">
    <property type="protein sequence ID" value="KAK3009723.1"/>
    <property type="molecule type" value="Genomic_DNA"/>
</dbReference>
<comment type="similarity">
    <text evidence="1">Belongs to the jacalin lectin family.</text>
</comment>
<sequence length="620" mass="68152">MSWEDYGKKTTIMVGPWGGQDGFQWDDGDYSTVRQLIITHAAGIDSIRIEYDRKGTSVWTEMYGGSGGTKTDQVKLDYPDEFLTSFHGYYGSLNEWGPTLIRSITFESNKRSFGPYGVEQGIPFSFPMIGGKIVGFHGKYGWYIDAIGAHLEPIQKSTTLSSTVRYSQGYTLHENEKLGYSMIQGNLGKDYDLIVALRRKEQYANNNSLPDIISLSRQSSSPHEFKHAESNNKILGLPSTIERVPSKNVQGVVTYGPWGGNGGTVFDEGLYDGIQQIRVSRNVGIVSIRACYIKNGQAVWGSKNGGTGGFKADKMVFDYPTEVLTHITGYFGPTMIMGPTVIKSLTFHTTKAVYGPFGEEVGHSFSTNLREGMIVGFHGRKGLFIDAIGVHVVEGKVQPAISCPSNSSDHREAPILSSNSSNQSEVSANEVDTPKWSFKLGRRGLSQEGDQRVVKDPSPHGPGPWGGDGGKPWDDGVFTGIKQIILTSSHTICSIEIEYDRNGQSVWSVKHGGNGGQASHKIKLEYPHEVLTCISGFYGPISREEGTKVIKALTFHTSRRKYGPFGEELGSFFTSNTTEGKVVGFHGRSSMYLDAIGVHMQHWLGNQRSTRPSSLKKIFS</sequence>
<dbReference type="SMART" id="SM00915">
    <property type="entry name" value="Jacalin"/>
    <property type="match status" value="3"/>
</dbReference>
<name>A0AA88VLR9_9ASTE</name>
<dbReference type="InterPro" id="IPR036404">
    <property type="entry name" value="Jacalin-like_lectin_dom_sf"/>
</dbReference>
<evidence type="ECO:0000256" key="3">
    <source>
        <dbReference type="SAM" id="MobiDB-lite"/>
    </source>
</evidence>
<comment type="caution">
    <text evidence="5">The sequence shown here is derived from an EMBL/GenBank/DDBJ whole genome shotgun (WGS) entry which is preliminary data.</text>
</comment>
<dbReference type="FunFam" id="2.100.10.30:FF:000001">
    <property type="entry name" value="Jacalin-related lectin 33"/>
    <property type="match status" value="3"/>
</dbReference>
<feature type="region of interest" description="Disordered" evidence="3">
    <location>
        <begin position="445"/>
        <end position="472"/>
    </location>
</feature>
<feature type="compositionally biased region" description="Low complexity" evidence="3">
    <location>
        <begin position="417"/>
        <end position="431"/>
    </location>
</feature>
<evidence type="ECO:0000259" key="4">
    <source>
        <dbReference type="PROSITE" id="PS51752"/>
    </source>
</evidence>
<accession>A0AA88VLR9</accession>
<dbReference type="GO" id="GO:0030246">
    <property type="term" value="F:carbohydrate binding"/>
    <property type="evidence" value="ECO:0007669"/>
    <property type="project" value="UniProtKB-KW"/>
</dbReference>
<dbReference type="AlphaFoldDB" id="A0AA88VLR9"/>
<feature type="domain" description="Jacalin-type lectin" evidence="4">
    <location>
        <begin position="459"/>
        <end position="602"/>
    </location>
</feature>
<feature type="region of interest" description="Disordered" evidence="3">
    <location>
        <begin position="402"/>
        <end position="433"/>
    </location>
</feature>
<feature type="domain" description="Jacalin-type lectin" evidence="4">
    <location>
        <begin position="252"/>
        <end position="394"/>
    </location>
</feature>
<keyword evidence="6" id="KW-1185">Reference proteome</keyword>